<comment type="similarity">
    <text evidence="2">Belongs to the attacin/sarcotoxin-2 family.</text>
</comment>
<evidence type="ECO:0000313" key="13">
    <source>
        <dbReference type="Proteomes" id="UP000092461"/>
    </source>
</evidence>
<dbReference type="VEuPathDB" id="VectorBase:LLONM1_009212"/>
<feature type="domain" description="Attacin C-terminal" evidence="10">
    <location>
        <begin position="87"/>
        <end position="151"/>
    </location>
</feature>
<keyword evidence="5" id="KW-0399">Innate immunity</keyword>
<keyword evidence="7" id="KW-0044">Antibiotic</keyword>
<dbReference type="EnsemblMetazoa" id="LLOJ004758-RB">
    <property type="protein sequence ID" value="LLOJ004758-PB"/>
    <property type="gene ID" value="LLOJ004758"/>
</dbReference>
<reference evidence="11" key="2">
    <citation type="journal article" date="2020" name="BMC">
        <title>Leishmania infection induces a limited differential gene expression in the sand fly midgut.</title>
        <authorList>
            <person name="Coutinho-Abreu I.V."/>
            <person name="Serafim T.D."/>
            <person name="Meneses C."/>
            <person name="Kamhawi S."/>
            <person name="Oliveira F."/>
            <person name="Valenzuela J.G."/>
        </authorList>
    </citation>
    <scope>NUCLEOTIDE SEQUENCE</scope>
    <source>
        <strain evidence="11">Jacobina</strain>
        <tissue evidence="11">Midgut</tissue>
    </source>
</reference>
<protein>
    <submittedName>
        <fullName evidence="12">Attacin_C domain-containing protein</fullName>
    </submittedName>
    <submittedName>
        <fullName evidence="11">Putative attacin</fullName>
    </submittedName>
</protein>
<name>A0A905HC92_LUTLO</name>
<dbReference type="InterPro" id="IPR005521">
    <property type="entry name" value="Attacin_C"/>
</dbReference>
<evidence type="ECO:0000256" key="6">
    <source>
        <dbReference type="ARBA" id="ARBA00022859"/>
    </source>
</evidence>
<feature type="chain" id="PRO_5044694731" evidence="9">
    <location>
        <begin position="22"/>
        <end position="151"/>
    </location>
</feature>
<reference evidence="13" key="1">
    <citation type="submission" date="2012-05" db="EMBL/GenBank/DDBJ databases">
        <title>Whole Genome Assembly of Lutzomyia longipalpis.</title>
        <authorList>
            <person name="Richards S."/>
            <person name="Qu C."/>
            <person name="Dillon R."/>
            <person name="Worley K."/>
            <person name="Scherer S."/>
            <person name="Batterton M."/>
            <person name="Taylor A."/>
            <person name="Hawes A."/>
            <person name="Hernandez B."/>
            <person name="Kovar C."/>
            <person name="Mandapat C."/>
            <person name="Pham C."/>
            <person name="Qu C."/>
            <person name="Jing C."/>
            <person name="Bess C."/>
            <person name="Bandaranaike D."/>
            <person name="Ngo D."/>
            <person name="Ongeri F."/>
            <person name="Arias F."/>
            <person name="Lara F."/>
            <person name="Weissenberger G."/>
            <person name="Kamau G."/>
            <person name="Han H."/>
            <person name="Shen H."/>
            <person name="Dinh H."/>
            <person name="Khalil I."/>
            <person name="Jones J."/>
            <person name="Shafer J."/>
            <person name="Jayaseelan J."/>
            <person name="Quiroz J."/>
            <person name="Blankenburg K."/>
            <person name="Nguyen L."/>
            <person name="Jackson L."/>
            <person name="Francisco L."/>
            <person name="Tang L.-Y."/>
            <person name="Pu L.-L."/>
            <person name="Perales L."/>
            <person name="Lorensuhewa L."/>
            <person name="Munidasa M."/>
            <person name="Coyle M."/>
            <person name="Taylor M."/>
            <person name="Puazo M."/>
            <person name="Firestine M."/>
            <person name="Scheel M."/>
            <person name="Javaid M."/>
            <person name="Wang M."/>
            <person name="Li M."/>
            <person name="Tabassum N."/>
            <person name="Saada N."/>
            <person name="Osuji N."/>
            <person name="Aqrawi P."/>
            <person name="Fu Q."/>
            <person name="Thornton R."/>
            <person name="Raj R."/>
            <person name="Goodspeed R."/>
            <person name="Mata R."/>
            <person name="Najjar R."/>
            <person name="Gubbala S."/>
            <person name="Lee S."/>
            <person name="Denson S."/>
            <person name="Patil S."/>
            <person name="Macmil S."/>
            <person name="Qi S."/>
            <person name="Matskevitch T."/>
            <person name="Palculict T."/>
            <person name="Mathew T."/>
            <person name="Vee V."/>
            <person name="Velamala V."/>
            <person name="Korchina V."/>
            <person name="Cai W."/>
            <person name="Liu W."/>
            <person name="Dai W."/>
            <person name="Zou X."/>
            <person name="Zhu Y."/>
            <person name="Zhang Y."/>
            <person name="Wu Y.-Q."/>
            <person name="Xin Y."/>
            <person name="Nazarath L."/>
            <person name="Kovar C."/>
            <person name="Han Y."/>
            <person name="Muzny D."/>
            <person name="Gibbs R."/>
        </authorList>
    </citation>
    <scope>NUCLEOTIDE SEQUENCE [LARGE SCALE GENOMIC DNA]</scope>
    <source>
        <strain evidence="13">Jacobina</strain>
    </source>
</reference>
<comment type="subcellular location">
    <subcellularLocation>
        <location evidence="1">Secreted</location>
    </subcellularLocation>
</comment>
<keyword evidence="4" id="KW-0929">Antimicrobial</keyword>
<dbReference type="EMBL" id="AJWK01025249">
    <property type="status" value="NOT_ANNOTATED_CDS"/>
    <property type="molecule type" value="Genomic_DNA"/>
</dbReference>
<feature type="signal peptide" evidence="9">
    <location>
        <begin position="1"/>
        <end position="21"/>
    </location>
</feature>
<accession>A0A905HC92</accession>
<evidence type="ECO:0000256" key="1">
    <source>
        <dbReference type="ARBA" id="ARBA00004613"/>
    </source>
</evidence>
<dbReference type="EMBL" id="AJWK01014849">
    <property type="status" value="NOT_ANNOTATED_CDS"/>
    <property type="molecule type" value="Genomic_DNA"/>
</dbReference>
<keyword evidence="13" id="KW-1185">Reference proteome</keyword>
<evidence type="ECO:0000256" key="4">
    <source>
        <dbReference type="ARBA" id="ARBA00022529"/>
    </source>
</evidence>
<dbReference type="AlphaFoldDB" id="A0A905HC92"/>
<dbReference type="EnsemblMetazoa" id="LLOJ007571-RB">
    <property type="protein sequence ID" value="LLOJ007571-PB"/>
    <property type="gene ID" value="LLOJ007571"/>
</dbReference>
<evidence type="ECO:0000313" key="12">
    <source>
        <dbReference type="EnsemblMetazoa" id="LLOJ007571-PB"/>
    </source>
</evidence>
<evidence type="ECO:0000256" key="2">
    <source>
        <dbReference type="ARBA" id="ARBA00007550"/>
    </source>
</evidence>
<evidence type="ECO:0000256" key="9">
    <source>
        <dbReference type="SAM" id="SignalP"/>
    </source>
</evidence>
<dbReference type="GO" id="GO:0045087">
    <property type="term" value="P:innate immune response"/>
    <property type="evidence" value="ECO:0007669"/>
    <property type="project" value="UniProtKB-KW"/>
</dbReference>
<evidence type="ECO:0000256" key="8">
    <source>
        <dbReference type="SAM" id="MobiDB-lite"/>
    </source>
</evidence>
<feature type="region of interest" description="Disordered" evidence="8">
    <location>
        <begin position="22"/>
        <end position="44"/>
    </location>
</feature>
<dbReference type="Pfam" id="PF03769">
    <property type="entry name" value="Attacin_C"/>
    <property type="match status" value="1"/>
</dbReference>
<keyword evidence="3" id="KW-0964">Secreted</keyword>
<evidence type="ECO:0000256" key="3">
    <source>
        <dbReference type="ARBA" id="ARBA00022525"/>
    </source>
</evidence>
<evidence type="ECO:0000256" key="7">
    <source>
        <dbReference type="ARBA" id="ARBA00023022"/>
    </source>
</evidence>
<evidence type="ECO:0000256" key="5">
    <source>
        <dbReference type="ARBA" id="ARBA00022588"/>
    </source>
</evidence>
<dbReference type="GO" id="GO:0005576">
    <property type="term" value="C:extracellular region"/>
    <property type="evidence" value="ECO:0007669"/>
    <property type="project" value="UniProtKB-SubCell"/>
</dbReference>
<organism evidence="12 13">
    <name type="scientific">Lutzomyia longipalpis</name>
    <name type="common">Sand fly</name>
    <dbReference type="NCBI Taxonomy" id="7200"/>
    <lineage>
        <taxon>Eukaryota</taxon>
        <taxon>Metazoa</taxon>
        <taxon>Ecdysozoa</taxon>
        <taxon>Arthropoda</taxon>
        <taxon>Hexapoda</taxon>
        <taxon>Insecta</taxon>
        <taxon>Pterygota</taxon>
        <taxon>Neoptera</taxon>
        <taxon>Endopterygota</taxon>
        <taxon>Diptera</taxon>
        <taxon>Nematocera</taxon>
        <taxon>Psychodoidea</taxon>
        <taxon>Psychodidae</taxon>
        <taxon>Lutzomyia</taxon>
        <taxon>Lutzomyia</taxon>
    </lineage>
</organism>
<keyword evidence="9" id="KW-0732">Signal</keyword>
<evidence type="ECO:0000313" key="11">
    <source>
        <dbReference type="EMBL" id="MBC1169613.1"/>
    </source>
</evidence>
<proteinExistence type="inferred from homology"/>
<dbReference type="GO" id="GO:0042742">
    <property type="term" value="P:defense response to bacterium"/>
    <property type="evidence" value="ECO:0007669"/>
    <property type="project" value="UniProtKB-KW"/>
</dbReference>
<reference evidence="12" key="3">
    <citation type="submission" date="2022-10" db="UniProtKB">
        <authorList>
            <consortium name="EnsemblMetazoa"/>
        </authorList>
    </citation>
    <scope>IDENTIFICATION</scope>
    <source>
        <strain evidence="12">Jacobina</strain>
    </source>
</reference>
<evidence type="ECO:0000259" key="10">
    <source>
        <dbReference type="Pfam" id="PF03769"/>
    </source>
</evidence>
<sequence length="151" mass="17251">MSKSAVFVFFIICALLPQPEGHPVENSLESVEPLGKSHLSPEHRRPEGLSLNAIGDHEKNQHVEYHKNRFRDERKRTRNRQKRQFDLILSAEHEENVGTDVSAEVLSNLWKNDDASTRLDASATYNRHFGVHGNPTGNARYGATLKFHHNF</sequence>
<dbReference type="EMBL" id="GITU01000910">
    <property type="protein sequence ID" value="MBC1169613.1"/>
    <property type="molecule type" value="Transcribed_RNA"/>
</dbReference>
<dbReference type="Proteomes" id="UP000092461">
    <property type="component" value="Unassembled WGS sequence"/>
</dbReference>
<keyword evidence="6" id="KW-0391">Immunity</keyword>